<comment type="caution">
    <text evidence="2">The sequence shown here is derived from an EMBL/GenBank/DDBJ whole genome shotgun (WGS) entry which is preliminary data.</text>
</comment>
<keyword evidence="3" id="KW-1185">Reference proteome</keyword>
<name>A0A8H9IV95_9PSEU</name>
<protein>
    <submittedName>
        <fullName evidence="2">Uncharacterized protein</fullName>
    </submittedName>
</protein>
<evidence type="ECO:0000313" key="3">
    <source>
        <dbReference type="Proteomes" id="UP000658656"/>
    </source>
</evidence>
<gene>
    <name evidence="2" type="ORF">GCM10017566_32560</name>
</gene>
<reference evidence="2" key="2">
    <citation type="submission" date="2020-09" db="EMBL/GenBank/DDBJ databases">
        <authorList>
            <person name="Sun Q."/>
            <person name="Zhou Y."/>
        </authorList>
    </citation>
    <scope>NUCLEOTIDE SEQUENCE</scope>
    <source>
        <strain evidence="2">CGMCC 4.7679</strain>
    </source>
</reference>
<organism evidence="2 3">
    <name type="scientific">Amycolatopsis bartoniae</name>
    <dbReference type="NCBI Taxonomy" id="941986"/>
    <lineage>
        <taxon>Bacteria</taxon>
        <taxon>Bacillati</taxon>
        <taxon>Actinomycetota</taxon>
        <taxon>Actinomycetes</taxon>
        <taxon>Pseudonocardiales</taxon>
        <taxon>Pseudonocardiaceae</taxon>
        <taxon>Amycolatopsis</taxon>
    </lineage>
</organism>
<proteinExistence type="predicted"/>
<dbReference type="Proteomes" id="UP000658656">
    <property type="component" value="Unassembled WGS sequence"/>
</dbReference>
<evidence type="ECO:0000313" key="2">
    <source>
        <dbReference type="EMBL" id="GHF56869.1"/>
    </source>
</evidence>
<evidence type="ECO:0000256" key="1">
    <source>
        <dbReference type="SAM" id="MobiDB-lite"/>
    </source>
</evidence>
<dbReference type="AlphaFoldDB" id="A0A8H9IV95"/>
<dbReference type="EMBL" id="BNAV01000004">
    <property type="protein sequence ID" value="GHF56869.1"/>
    <property type="molecule type" value="Genomic_DNA"/>
</dbReference>
<feature type="region of interest" description="Disordered" evidence="1">
    <location>
        <begin position="41"/>
        <end position="65"/>
    </location>
</feature>
<reference evidence="2" key="1">
    <citation type="journal article" date="2014" name="Int. J. Syst. Evol. Microbiol.">
        <title>Complete genome sequence of Corynebacterium casei LMG S-19264T (=DSM 44701T), isolated from a smear-ripened cheese.</title>
        <authorList>
            <consortium name="US DOE Joint Genome Institute (JGI-PGF)"/>
            <person name="Walter F."/>
            <person name="Albersmeier A."/>
            <person name="Kalinowski J."/>
            <person name="Ruckert C."/>
        </authorList>
    </citation>
    <scope>NUCLEOTIDE SEQUENCE</scope>
    <source>
        <strain evidence="2">CGMCC 4.7679</strain>
    </source>
</reference>
<sequence length="105" mass="11394">MREIFDSEARISHAACARVTPAASRNRRSWVPRIIRRAVGPVPGSTPEVSTGAIGPSWIREGGGEKTPSIRKYTAVGRGQVHLCIYPSDPADYPSCNVSFTTPTR</sequence>
<accession>A0A8H9IV95</accession>